<protein>
    <submittedName>
        <fullName evidence="3">Predicted ATPase</fullName>
    </submittedName>
</protein>
<dbReference type="EMBL" id="LT607752">
    <property type="protein sequence ID" value="SCG52087.1"/>
    <property type="molecule type" value="Genomic_DNA"/>
</dbReference>
<evidence type="ECO:0000313" key="3">
    <source>
        <dbReference type="EMBL" id="SCG52087.1"/>
    </source>
</evidence>
<keyword evidence="4" id="KW-1185">Reference proteome</keyword>
<dbReference type="Proteomes" id="UP000198226">
    <property type="component" value="Chromosome I"/>
</dbReference>
<dbReference type="RefSeq" id="WP_231932739.1">
    <property type="nucleotide sequence ID" value="NZ_LT607752.1"/>
</dbReference>
<dbReference type="PANTHER" id="PTHR47691">
    <property type="entry name" value="REGULATOR-RELATED"/>
    <property type="match status" value="1"/>
</dbReference>
<feature type="repeat" description="TPR" evidence="1">
    <location>
        <begin position="718"/>
        <end position="751"/>
    </location>
</feature>
<dbReference type="Gene3D" id="3.40.50.300">
    <property type="entry name" value="P-loop containing nucleotide triphosphate hydrolases"/>
    <property type="match status" value="1"/>
</dbReference>
<feature type="compositionally biased region" description="Low complexity" evidence="2">
    <location>
        <begin position="121"/>
        <end position="130"/>
    </location>
</feature>
<proteinExistence type="predicted"/>
<dbReference type="SUPFAM" id="SSF52540">
    <property type="entry name" value="P-loop containing nucleoside triphosphate hydrolases"/>
    <property type="match status" value="1"/>
</dbReference>
<dbReference type="Pfam" id="PF13424">
    <property type="entry name" value="TPR_12"/>
    <property type="match status" value="2"/>
</dbReference>
<evidence type="ECO:0000313" key="4">
    <source>
        <dbReference type="Proteomes" id="UP000198226"/>
    </source>
</evidence>
<dbReference type="GO" id="GO:0043531">
    <property type="term" value="F:ADP binding"/>
    <property type="evidence" value="ECO:0007669"/>
    <property type="project" value="InterPro"/>
</dbReference>
<gene>
    <name evidence="3" type="ORF">GA0070623_2001</name>
</gene>
<evidence type="ECO:0000256" key="2">
    <source>
        <dbReference type="SAM" id="MobiDB-lite"/>
    </source>
</evidence>
<dbReference type="InterPro" id="IPR019734">
    <property type="entry name" value="TPR_rpt"/>
</dbReference>
<evidence type="ECO:0000256" key="1">
    <source>
        <dbReference type="PROSITE-ProRule" id="PRU00339"/>
    </source>
</evidence>
<dbReference type="PANTHER" id="PTHR47691:SF3">
    <property type="entry name" value="HTH-TYPE TRANSCRIPTIONAL REGULATOR RV0890C-RELATED"/>
    <property type="match status" value="1"/>
</dbReference>
<name>A0A1C5I1K6_9ACTN</name>
<keyword evidence="1" id="KW-0802">TPR repeat</keyword>
<dbReference type="InterPro" id="IPR011990">
    <property type="entry name" value="TPR-like_helical_dom_sf"/>
</dbReference>
<dbReference type="Gene3D" id="1.25.40.10">
    <property type="entry name" value="Tetratricopeptide repeat domain"/>
    <property type="match status" value="1"/>
</dbReference>
<dbReference type="PRINTS" id="PR00364">
    <property type="entry name" value="DISEASERSIST"/>
</dbReference>
<feature type="region of interest" description="Disordered" evidence="2">
    <location>
        <begin position="112"/>
        <end position="136"/>
    </location>
</feature>
<dbReference type="AlphaFoldDB" id="A0A1C5I1K6"/>
<dbReference type="PROSITE" id="PS50005">
    <property type="entry name" value="TPR"/>
    <property type="match status" value="1"/>
</dbReference>
<reference evidence="4" key="1">
    <citation type="submission" date="2016-06" db="EMBL/GenBank/DDBJ databases">
        <authorList>
            <person name="Varghese N."/>
            <person name="Submissions Spin"/>
        </authorList>
    </citation>
    <scope>NUCLEOTIDE SEQUENCE [LARGE SCALE GENOMIC DNA]</scope>
    <source>
        <strain evidence="4">DSM 44983</strain>
    </source>
</reference>
<organism evidence="3 4">
    <name type="scientific">Micromonospora rifamycinica</name>
    <dbReference type="NCBI Taxonomy" id="291594"/>
    <lineage>
        <taxon>Bacteria</taxon>
        <taxon>Bacillati</taxon>
        <taxon>Actinomycetota</taxon>
        <taxon>Actinomycetes</taxon>
        <taxon>Micromonosporales</taxon>
        <taxon>Micromonosporaceae</taxon>
        <taxon>Micromonospora</taxon>
    </lineage>
</organism>
<dbReference type="SUPFAM" id="SSF48452">
    <property type="entry name" value="TPR-like"/>
    <property type="match status" value="1"/>
</dbReference>
<accession>A0A1C5I1K6</accession>
<dbReference type="InterPro" id="IPR027417">
    <property type="entry name" value="P-loop_NTPase"/>
</dbReference>
<sequence>MGETGRDALRAFAEELRRLRQLAGGPSLNTLVAVAARRGRPLARSTLSDKLNAKSLPDRDFVADYLGACVAYAEQSGIRLPPGLTDPTRWEAAYWRMLGAADAARADDRLAAARAERGRPDSAGSAAPAAGPGGPVPFVPRQLPAAVRHFTGRSAPLAALTALLTEPPGPPGTVPVSTIVGTAGVGKTALAVYWAHQVADRFPDGHLHVDLRGYDPESPALSPAEAVAGFLEALAVPPERIPAALAAQAALYRSLLADRRMLVLLDNAHDADQVRPLLPSSPGCLVLVTSRNHLPGLVTAEGARPLRLGLLSPAEGRELLSRRLGGDRVAAEPEAVDRIVAAAAGLPLALAIVAARAATYPEFGLARLAAELTATRGALDAFSSGEANADVRAVLSWSYRGLEPGAADLFRVLGTHPGPDVSVAAAASLLAVSTAEVRRPLAVLTRANLLTEHTPGRYVLHDLLRAYAVELATATDSARLRDAALRRLLDHYLHTAYAAALLLHKHRDDIALPAASPGTAAVVPADRDEAWAWLAAEHRALLAAIDLAAEHGLPTHAWQLAWSVNTYLDRVGAWQDQSHAQQVALRAATAAGDRDGQARAHRNRAVACLRLGGYDQAHDHLERSLRLYAELGDGVGGGRTELNLGILAERQGDHRRALDHAQRAHRLFAAAGHAQGQANALNNIGWYHIQLGDHARALDYCGRALAQQQQTGNRYWEAHAWDSLGFAHHQLGRHRDALDCYRHALALWQETGERYYESVTLMHLGDSHRAAADDAAARVAWRQALDVLDRLGHPDAAQLRQRLGEAQPAP</sequence>
<dbReference type="SMART" id="SM00028">
    <property type="entry name" value="TPR"/>
    <property type="match status" value="5"/>
</dbReference>